<dbReference type="AlphaFoldDB" id="E0NN57"/>
<dbReference type="PROSITE" id="PS51371">
    <property type="entry name" value="CBS"/>
    <property type="match status" value="2"/>
</dbReference>
<dbReference type="SMART" id="SM00116">
    <property type="entry name" value="CBS"/>
    <property type="match status" value="2"/>
</dbReference>
<comment type="cofactor">
    <cofactor evidence="1">
        <name>Mn(2+)</name>
        <dbReference type="ChEBI" id="CHEBI:29035"/>
    </cofactor>
</comment>
<dbReference type="InterPro" id="IPR000644">
    <property type="entry name" value="CBS_dom"/>
</dbReference>
<evidence type="ECO:0000256" key="1">
    <source>
        <dbReference type="ARBA" id="ARBA00001936"/>
    </source>
</evidence>
<dbReference type="GO" id="GO:0004427">
    <property type="term" value="F:inorganic diphosphate phosphatase activity"/>
    <property type="evidence" value="ECO:0007669"/>
    <property type="project" value="UniProtKB-EC"/>
</dbReference>
<protein>
    <recommendedName>
        <fullName evidence="2">inorganic diphosphatase</fullName>
        <ecNumber evidence="2">3.6.1.1</ecNumber>
    </recommendedName>
    <alternativeName>
        <fullName evidence="6">Pyrophosphate phospho-hydrolase</fullName>
    </alternativeName>
</protein>
<gene>
    <name evidence="10" type="primary">ppaC</name>
    <name evidence="10" type="ORF">HMPREF9225_1596</name>
</gene>
<dbReference type="EC" id="3.6.1.1" evidence="2"/>
<dbReference type="eggNOG" id="COG1227">
    <property type="taxonomic scope" value="Bacteria"/>
</dbReference>
<dbReference type="InterPro" id="IPR028979">
    <property type="entry name" value="Ser_kin/Pase_Hpr-like_N_sf"/>
</dbReference>
<keyword evidence="5" id="KW-0464">Manganese</keyword>
<dbReference type="GO" id="GO:0046872">
    <property type="term" value="F:metal ion binding"/>
    <property type="evidence" value="ECO:0007669"/>
    <property type="project" value="UniProtKB-KW"/>
</dbReference>
<evidence type="ECO:0000259" key="9">
    <source>
        <dbReference type="PROSITE" id="PS51371"/>
    </source>
</evidence>
<dbReference type="HOGENOM" id="CLU_025243_1_0_9"/>
<comment type="catalytic activity">
    <reaction evidence="7">
        <text>diphosphate + H2O = 2 phosphate + H(+)</text>
        <dbReference type="Rhea" id="RHEA:24576"/>
        <dbReference type="ChEBI" id="CHEBI:15377"/>
        <dbReference type="ChEBI" id="CHEBI:15378"/>
        <dbReference type="ChEBI" id="CHEBI:33019"/>
        <dbReference type="ChEBI" id="CHEBI:43474"/>
        <dbReference type="EC" id="3.6.1.1"/>
    </reaction>
</comment>
<dbReference type="Gene3D" id="3.10.310.20">
    <property type="entry name" value="DHHA2 domain"/>
    <property type="match status" value="1"/>
</dbReference>
<evidence type="ECO:0000256" key="4">
    <source>
        <dbReference type="ARBA" id="ARBA00022801"/>
    </source>
</evidence>
<dbReference type="EMBL" id="AEEH01000048">
    <property type="protein sequence ID" value="EFM24730.1"/>
    <property type="molecule type" value="Genomic_DNA"/>
</dbReference>
<dbReference type="PANTHER" id="PTHR12112">
    <property type="entry name" value="BNIP - RELATED"/>
    <property type="match status" value="1"/>
</dbReference>
<dbReference type="PANTHER" id="PTHR12112:SF22">
    <property type="entry name" value="MANGANESE-DEPENDENT INORGANIC PYROPHOSPHATASE-RELATED"/>
    <property type="match status" value="1"/>
</dbReference>
<proteinExistence type="predicted"/>
<dbReference type="InterPro" id="IPR046342">
    <property type="entry name" value="CBS_dom_sf"/>
</dbReference>
<feature type="domain" description="CBS" evidence="9">
    <location>
        <begin position="247"/>
        <end position="304"/>
    </location>
</feature>
<keyword evidence="4 10" id="KW-0378">Hydrolase</keyword>
<evidence type="ECO:0000256" key="3">
    <source>
        <dbReference type="ARBA" id="ARBA00022723"/>
    </source>
</evidence>
<evidence type="ECO:0000313" key="11">
    <source>
        <dbReference type="Proteomes" id="UP000003280"/>
    </source>
</evidence>
<dbReference type="InterPro" id="IPR001667">
    <property type="entry name" value="DDH_dom"/>
</dbReference>
<organism evidence="10 11">
    <name type="scientific">Peptoniphilus duerdenii ATCC BAA-1640</name>
    <dbReference type="NCBI Taxonomy" id="862517"/>
    <lineage>
        <taxon>Bacteria</taxon>
        <taxon>Bacillati</taxon>
        <taxon>Bacillota</taxon>
        <taxon>Tissierellia</taxon>
        <taxon>Tissierellales</taxon>
        <taxon>Peptoniphilaceae</taxon>
        <taxon>Peptoniphilus</taxon>
    </lineage>
</organism>
<dbReference type="Pfam" id="PF01368">
    <property type="entry name" value="DHH"/>
    <property type="match status" value="1"/>
</dbReference>
<evidence type="ECO:0000256" key="2">
    <source>
        <dbReference type="ARBA" id="ARBA00012146"/>
    </source>
</evidence>
<evidence type="ECO:0000256" key="7">
    <source>
        <dbReference type="ARBA" id="ARBA00047820"/>
    </source>
</evidence>
<accession>E0NN57</accession>
<evidence type="ECO:0000313" key="10">
    <source>
        <dbReference type="EMBL" id="EFM24730.1"/>
    </source>
</evidence>
<evidence type="ECO:0000256" key="6">
    <source>
        <dbReference type="ARBA" id="ARBA00032535"/>
    </source>
</evidence>
<dbReference type="InterPro" id="IPR038763">
    <property type="entry name" value="DHH_sf"/>
</dbReference>
<feature type="domain" description="CBS" evidence="9">
    <location>
        <begin position="69"/>
        <end position="129"/>
    </location>
</feature>
<dbReference type="RefSeq" id="WP_008902371.1">
    <property type="nucleotide sequence ID" value="NZ_GL397071.1"/>
</dbReference>
<keyword evidence="11" id="KW-1185">Reference proteome</keyword>
<dbReference type="InterPro" id="IPR038222">
    <property type="entry name" value="DHHA2_dom_sf"/>
</dbReference>
<dbReference type="Gene3D" id="3.10.580.10">
    <property type="entry name" value="CBS-domain"/>
    <property type="match status" value="1"/>
</dbReference>
<evidence type="ECO:0000256" key="5">
    <source>
        <dbReference type="ARBA" id="ARBA00023211"/>
    </source>
</evidence>
<dbReference type="InterPro" id="IPR004097">
    <property type="entry name" value="DHHA2"/>
</dbReference>
<reference evidence="10 11" key="1">
    <citation type="submission" date="2010-07" db="EMBL/GenBank/DDBJ databases">
        <authorList>
            <person name="Muzny D."/>
            <person name="Qin X."/>
            <person name="Deng J."/>
            <person name="Jiang H."/>
            <person name="Liu Y."/>
            <person name="Qu J."/>
            <person name="Song X.-Z."/>
            <person name="Zhang L."/>
            <person name="Thornton R."/>
            <person name="Coyle M."/>
            <person name="Francisco L."/>
            <person name="Jackson L."/>
            <person name="Javaid M."/>
            <person name="Korchina V."/>
            <person name="Kovar C."/>
            <person name="Mata R."/>
            <person name="Mathew T."/>
            <person name="Ngo R."/>
            <person name="Nguyen L."/>
            <person name="Nguyen N."/>
            <person name="Okwuonu G."/>
            <person name="Ongeri F."/>
            <person name="Pham C."/>
            <person name="Simmons D."/>
            <person name="Wilczek-Boney K."/>
            <person name="Hale W."/>
            <person name="Jakkamsetti A."/>
            <person name="Pham P."/>
            <person name="Ruth R."/>
            <person name="San Lucas F."/>
            <person name="Warren J."/>
            <person name="Zhang J."/>
            <person name="Zhao Z."/>
            <person name="Zhou C."/>
            <person name="Zhu D."/>
            <person name="Lee S."/>
            <person name="Bess C."/>
            <person name="Blankenburg K."/>
            <person name="Forbes L."/>
            <person name="Fu Q."/>
            <person name="Gubbala S."/>
            <person name="Hirani K."/>
            <person name="Jayaseelan J.C."/>
            <person name="Lara F."/>
            <person name="Munidasa M."/>
            <person name="Palculict T."/>
            <person name="Patil S."/>
            <person name="Pu L.-L."/>
            <person name="Saada N."/>
            <person name="Tang L."/>
            <person name="Weissenberger G."/>
            <person name="Zhu Y."/>
            <person name="Hemphill L."/>
            <person name="Shang Y."/>
            <person name="Youmans B."/>
            <person name="Ayvaz T."/>
            <person name="Ross M."/>
            <person name="Santibanez J."/>
            <person name="Aqrawi P."/>
            <person name="Gross S."/>
            <person name="Joshi V."/>
            <person name="Fowler G."/>
            <person name="Nazareth L."/>
            <person name="Reid J."/>
            <person name="Worley K."/>
            <person name="Petrosino J."/>
            <person name="Highlander S."/>
            <person name="Gibbs R."/>
        </authorList>
    </citation>
    <scope>NUCLEOTIDE SEQUENCE [LARGE SCALE GENOMIC DNA]</scope>
    <source>
        <strain evidence="10 11">ATCC BAA-1640</strain>
    </source>
</reference>
<dbReference type="NCBIfam" id="NF011442">
    <property type="entry name" value="PRK14869.1-4"/>
    <property type="match status" value="1"/>
</dbReference>
<dbReference type="Pfam" id="PF02833">
    <property type="entry name" value="DHHA2"/>
    <property type="match status" value="1"/>
</dbReference>
<dbReference type="SUPFAM" id="SSF54631">
    <property type="entry name" value="CBS-domain pair"/>
    <property type="match status" value="1"/>
</dbReference>
<keyword evidence="3" id="KW-0479">Metal-binding</keyword>
<comment type="caution">
    <text evidence="10">The sequence shown here is derived from an EMBL/GenBank/DDBJ whole genome shotgun (WGS) entry which is preliminary data.</text>
</comment>
<dbReference type="GO" id="GO:0005737">
    <property type="term" value="C:cytoplasm"/>
    <property type="evidence" value="ECO:0007669"/>
    <property type="project" value="InterPro"/>
</dbReference>
<dbReference type="Proteomes" id="UP000003280">
    <property type="component" value="Unassembled WGS sequence"/>
</dbReference>
<dbReference type="InterPro" id="IPR010766">
    <property type="entry name" value="DRTGG"/>
</dbReference>
<dbReference type="STRING" id="862517.HMPREF9225_1596"/>
<dbReference type="FunFam" id="3.90.1640.10:FF:000001">
    <property type="entry name" value="Probable manganese-dependent inorganic pyrophosphatase"/>
    <property type="match status" value="1"/>
</dbReference>
<dbReference type="NCBIfam" id="NF011443">
    <property type="entry name" value="PRK14869.1-5"/>
    <property type="match status" value="1"/>
</dbReference>
<sequence>MIYITGHKKPDTDSIVSSIAYSYLKNIEGNKTEPIRLGELNLETKFILDYFNIDVPELKEDIFPRAIDINMDDAIEIEEDASIFDTLDILQKKNYKSAYVVDKNKKMVGLVTMYDIMDRYLKFASEHNLEGNINLESLSKVLSGKLIKNNFKGIKPETKLTAYAMDTDLARKYISPGDVVIVGDRYKARKSAIEMEVSLMILVGGIDLEEDLKKLAKEKNVSYILTDLDTVGAAKLIPLATSIDKIMKKDEIIAFYEDQEVSEIKNIMKSTRFRQYPVLNRKDEVLGSISRFNLLNLKGHDLILVDHNEKTQSIDGIETANVLEIIDHHRVQSVPTNEPIYFRNEPVGSTATIVSKIYLERLVNMPKEIAGILMAGIISDTLFFKSPTTTETDKKILKILEEISGIDSKEFAKEMFKAGTSLKGKTVEEILNIDQKKFNISGYDFLISQVFTMDDELVDELKEDISRIMKSTVEEKNISGFVTMVTNILDESSKVFIESSFYNGIKSELNPEDERKVFEVKGLLSRKKQLLPAVTRGVDKEIKN</sequence>
<name>E0NN57_9FIRM</name>
<dbReference type="SUPFAM" id="SSF64182">
    <property type="entry name" value="DHH phosphoesterases"/>
    <property type="match status" value="1"/>
</dbReference>
<keyword evidence="8" id="KW-0129">CBS domain</keyword>
<dbReference type="Pfam" id="PF00571">
    <property type="entry name" value="CBS"/>
    <property type="match status" value="2"/>
</dbReference>
<dbReference type="Pfam" id="PF07085">
    <property type="entry name" value="DRTGG"/>
    <property type="match status" value="1"/>
</dbReference>
<evidence type="ECO:0000256" key="8">
    <source>
        <dbReference type="PROSITE-ProRule" id="PRU00703"/>
    </source>
</evidence>
<dbReference type="SUPFAM" id="SSF75138">
    <property type="entry name" value="HprK N-terminal domain-like"/>
    <property type="match status" value="1"/>
</dbReference>
<dbReference type="SMART" id="SM01131">
    <property type="entry name" value="DHHA2"/>
    <property type="match status" value="1"/>
</dbReference>
<dbReference type="OrthoDB" id="9766150at2"/>
<dbReference type="Gene3D" id="3.40.1390.20">
    <property type="entry name" value="HprK N-terminal domain-like"/>
    <property type="match status" value="1"/>
</dbReference>